<keyword evidence="3" id="KW-0732">Signal</keyword>
<comment type="caution">
    <text evidence="4">The sequence shown here is derived from an EMBL/GenBank/DDBJ whole genome shotgun (WGS) entry which is preliminary data.</text>
</comment>
<organism evidence="4 5">
    <name type="scientific">Skeletonema marinoi</name>
    <dbReference type="NCBI Taxonomy" id="267567"/>
    <lineage>
        <taxon>Eukaryota</taxon>
        <taxon>Sar</taxon>
        <taxon>Stramenopiles</taxon>
        <taxon>Ochrophyta</taxon>
        <taxon>Bacillariophyta</taxon>
        <taxon>Coscinodiscophyceae</taxon>
        <taxon>Thalassiosirophycidae</taxon>
        <taxon>Thalassiosirales</taxon>
        <taxon>Skeletonemataceae</taxon>
        <taxon>Skeletonema</taxon>
        <taxon>Skeletonema marinoi-dohrnii complex</taxon>
    </lineage>
</organism>
<protein>
    <recommendedName>
        <fullName evidence="6">SAP domain-containing protein</fullName>
    </recommendedName>
</protein>
<evidence type="ECO:0000313" key="4">
    <source>
        <dbReference type="EMBL" id="KAK1734741.1"/>
    </source>
</evidence>
<evidence type="ECO:0000256" key="2">
    <source>
        <dbReference type="SAM" id="MobiDB-lite"/>
    </source>
</evidence>
<dbReference type="Proteomes" id="UP001224775">
    <property type="component" value="Unassembled WGS sequence"/>
</dbReference>
<name>A0AAD9D5F0_9STRA</name>
<feature type="compositionally biased region" description="Low complexity" evidence="2">
    <location>
        <begin position="483"/>
        <end position="493"/>
    </location>
</feature>
<evidence type="ECO:0000313" key="5">
    <source>
        <dbReference type="Proteomes" id="UP001224775"/>
    </source>
</evidence>
<evidence type="ECO:0008006" key="6">
    <source>
        <dbReference type="Google" id="ProtNLM"/>
    </source>
</evidence>
<dbReference type="AlphaFoldDB" id="A0AAD9D5F0"/>
<feature type="region of interest" description="Disordered" evidence="2">
    <location>
        <begin position="432"/>
        <end position="498"/>
    </location>
</feature>
<evidence type="ECO:0000256" key="3">
    <source>
        <dbReference type="SAM" id="SignalP"/>
    </source>
</evidence>
<feature type="compositionally biased region" description="Low complexity" evidence="2">
    <location>
        <begin position="456"/>
        <end position="473"/>
    </location>
</feature>
<feature type="coiled-coil region" evidence="1">
    <location>
        <begin position="307"/>
        <end position="348"/>
    </location>
</feature>
<keyword evidence="1" id="KW-0175">Coiled coil</keyword>
<reference evidence="4" key="1">
    <citation type="submission" date="2023-06" db="EMBL/GenBank/DDBJ databases">
        <title>Survivors Of The Sea: Transcriptome response of Skeletonema marinoi to long-term dormancy.</title>
        <authorList>
            <person name="Pinder M.I.M."/>
            <person name="Kourtchenko O."/>
            <person name="Robertson E.K."/>
            <person name="Larsson T."/>
            <person name="Maumus F."/>
            <person name="Osuna-Cruz C.M."/>
            <person name="Vancaester E."/>
            <person name="Stenow R."/>
            <person name="Vandepoele K."/>
            <person name="Ploug H."/>
            <person name="Bruchert V."/>
            <person name="Godhe A."/>
            <person name="Topel M."/>
        </authorList>
    </citation>
    <scope>NUCLEOTIDE SEQUENCE</scope>
    <source>
        <strain evidence="4">R05AC</strain>
    </source>
</reference>
<feature type="signal peptide" evidence="3">
    <location>
        <begin position="1"/>
        <end position="22"/>
    </location>
</feature>
<proteinExistence type="predicted"/>
<gene>
    <name evidence="4" type="ORF">QTG54_014614</name>
</gene>
<keyword evidence="5" id="KW-1185">Reference proteome</keyword>
<feature type="chain" id="PRO_5042169611" description="SAP domain-containing protein" evidence="3">
    <location>
        <begin position="23"/>
        <end position="542"/>
    </location>
</feature>
<accession>A0AAD9D5F0</accession>
<sequence>MKFSCPSNVAILSLFAASGGDAFAPSTSTSMTSTIRLQAGSDLTGLLGEYSGSVSTSSPAVTKTVEKVAEKTVEKVAEAVVSAPAAPVVDSFSAINEAAAAAQSAADQATAAAASVAASSVPAVKAAAAGAVAGGASIKPLVGGIFVKVDSAKINPDLQFDASSRAQENLAVLKANFVAGLGGLGEKVNDIQVPKFEGGSDSGVDMPAFSPADLQTILDSLHLKEYGGWYAAAAMAIIASQQKSSGKKEAASEFESELTQAQQKANDAAAAAGMAAEGAKLAKELAMKMDKDTKKDSGQAMLESSKMKQIVLEKESMEQKIRELQAEVSKLNSQLEQAKEGKKKAVKAVTAKKTEIEEEYPDKVTLEGDPDEDARIIEILKMMDEENIAKKAKAAVEAEKKREEEAKYVKSQKNIDEKMTKGVEVAQAKAEVATQKKRTTKKKSTATKAKAKTSAKKTTVTVKAAPAPVKASSGPINDTVTEKAAPAPAKASSGPINDWTQLADSTLKRKTVAQLTEYLTEKGVSVEKSMKKADLLSAVKSL</sequence>
<evidence type="ECO:0000256" key="1">
    <source>
        <dbReference type="SAM" id="Coils"/>
    </source>
</evidence>
<dbReference type="EMBL" id="JATAAI010000037">
    <property type="protein sequence ID" value="KAK1734741.1"/>
    <property type="molecule type" value="Genomic_DNA"/>
</dbReference>
<feature type="compositionally biased region" description="Basic residues" evidence="2">
    <location>
        <begin position="435"/>
        <end position="455"/>
    </location>
</feature>